<organism evidence="6">
    <name type="scientific">viral metagenome</name>
    <dbReference type="NCBI Taxonomy" id="1070528"/>
    <lineage>
        <taxon>unclassified sequences</taxon>
        <taxon>metagenomes</taxon>
        <taxon>organismal metagenomes</taxon>
    </lineage>
</organism>
<dbReference type="GO" id="GO:0004132">
    <property type="term" value="F:dCMP deaminase activity"/>
    <property type="evidence" value="ECO:0007669"/>
    <property type="project" value="InterPro"/>
</dbReference>
<accession>A0A6H1ZZQ9</accession>
<dbReference type="GO" id="GO:0008270">
    <property type="term" value="F:zinc ion binding"/>
    <property type="evidence" value="ECO:0007669"/>
    <property type="project" value="InterPro"/>
</dbReference>
<dbReference type="InterPro" id="IPR016192">
    <property type="entry name" value="APOBEC/CMP_deaminase_Zn-bd"/>
</dbReference>
<dbReference type="Gene3D" id="3.40.140.10">
    <property type="entry name" value="Cytidine Deaminase, domain 2"/>
    <property type="match status" value="1"/>
</dbReference>
<evidence type="ECO:0000256" key="1">
    <source>
        <dbReference type="ARBA" id="ARBA00006576"/>
    </source>
</evidence>
<dbReference type="GO" id="GO:0006220">
    <property type="term" value="P:pyrimidine nucleotide metabolic process"/>
    <property type="evidence" value="ECO:0007669"/>
    <property type="project" value="InterPro"/>
</dbReference>
<name>A0A6H1ZZQ9_9ZZZZ</name>
<evidence type="ECO:0000256" key="4">
    <source>
        <dbReference type="ARBA" id="ARBA00022833"/>
    </source>
</evidence>
<proteinExistence type="inferred from homology"/>
<dbReference type="AlphaFoldDB" id="A0A6H1ZZQ9"/>
<dbReference type="EMBL" id="MT142341">
    <property type="protein sequence ID" value="QJA78535.1"/>
    <property type="molecule type" value="Genomic_DNA"/>
</dbReference>
<dbReference type="PROSITE" id="PS51747">
    <property type="entry name" value="CYT_DCMP_DEAMINASES_2"/>
    <property type="match status" value="1"/>
</dbReference>
<keyword evidence="4" id="KW-0862">Zinc</keyword>
<dbReference type="Pfam" id="PF00383">
    <property type="entry name" value="dCMP_cyt_deam_1"/>
    <property type="match status" value="1"/>
</dbReference>
<evidence type="ECO:0000256" key="2">
    <source>
        <dbReference type="ARBA" id="ARBA00022723"/>
    </source>
</evidence>
<dbReference type="SUPFAM" id="SSF53927">
    <property type="entry name" value="Cytidine deaminase-like"/>
    <property type="match status" value="1"/>
</dbReference>
<protein>
    <submittedName>
        <fullName evidence="6">Putative CMP/dCMP deaminase zinc-binding</fullName>
    </submittedName>
</protein>
<evidence type="ECO:0000313" key="8">
    <source>
        <dbReference type="EMBL" id="QJA78535.1"/>
    </source>
</evidence>
<dbReference type="PROSITE" id="PS00903">
    <property type="entry name" value="CYT_DCMP_DEAMINASES_1"/>
    <property type="match status" value="1"/>
</dbReference>
<evidence type="ECO:0000313" key="7">
    <source>
        <dbReference type="EMBL" id="QJA56677.1"/>
    </source>
</evidence>
<keyword evidence="3" id="KW-0378">Hydrolase</keyword>
<dbReference type="InterPro" id="IPR002125">
    <property type="entry name" value="CMP_dCMP_dom"/>
</dbReference>
<dbReference type="GO" id="GO:0005737">
    <property type="term" value="C:cytoplasm"/>
    <property type="evidence" value="ECO:0007669"/>
    <property type="project" value="TreeGrafter"/>
</dbReference>
<dbReference type="InterPro" id="IPR015517">
    <property type="entry name" value="dCMP_deaminase-rel"/>
</dbReference>
<dbReference type="PIRSF" id="PIRSF006019">
    <property type="entry name" value="dCMP_deaminase"/>
    <property type="match status" value="1"/>
</dbReference>
<keyword evidence="2" id="KW-0479">Metal-binding</keyword>
<dbReference type="PANTHER" id="PTHR11086:SF18">
    <property type="entry name" value="DEOXYCYTIDYLATE DEAMINASE"/>
    <property type="match status" value="1"/>
</dbReference>
<evidence type="ECO:0000313" key="6">
    <source>
        <dbReference type="EMBL" id="QJA52942.1"/>
    </source>
</evidence>
<feature type="domain" description="CMP/dCMP-type deaminase" evidence="5">
    <location>
        <begin position="2"/>
        <end position="161"/>
    </location>
</feature>
<dbReference type="InterPro" id="IPR016193">
    <property type="entry name" value="Cytidine_deaminase-like"/>
</dbReference>
<dbReference type="InterPro" id="IPR016473">
    <property type="entry name" value="dCMP_deaminase"/>
</dbReference>
<dbReference type="EMBL" id="MT144380">
    <property type="protein sequence ID" value="QJA52942.1"/>
    <property type="molecule type" value="Genomic_DNA"/>
</dbReference>
<reference evidence="6" key="1">
    <citation type="submission" date="2020-03" db="EMBL/GenBank/DDBJ databases">
        <title>The deep terrestrial virosphere.</title>
        <authorList>
            <person name="Holmfeldt K."/>
            <person name="Nilsson E."/>
            <person name="Simone D."/>
            <person name="Lopez-Fernandez M."/>
            <person name="Wu X."/>
            <person name="de Brujin I."/>
            <person name="Lundin D."/>
            <person name="Andersson A."/>
            <person name="Bertilsson S."/>
            <person name="Dopson M."/>
        </authorList>
    </citation>
    <scope>NUCLEOTIDE SEQUENCE</scope>
    <source>
        <strain evidence="8">MM415A01058</strain>
        <strain evidence="7">MM415B01809</strain>
        <strain evidence="6">TM448A03090</strain>
        <strain evidence="9">TM448B00617</strain>
    </source>
</reference>
<evidence type="ECO:0000256" key="3">
    <source>
        <dbReference type="ARBA" id="ARBA00022801"/>
    </source>
</evidence>
<evidence type="ECO:0000259" key="5">
    <source>
        <dbReference type="PROSITE" id="PS51747"/>
    </source>
</evidence>
<dbReference type="EMBL" id="MT144639">
    <property type="protein sequence ID" value="QJH96089.1"/>
    <property type="molecule type" value="Genomic_DNA"/>
</dbReference>
<sequence length="171" mass="18981">MKWDEYYLDICCSVSTKSPCMSRQIGAILVRNKSILSTGYNGPPRGVPHCGRDRFMKDKNISSLLRGTQLQKSIVGSTCPRRILGFLSGEGMELCPAQHAEENAVSNAARLGVSVLNSTLYMNSIMPCQKCFGTLINAGIAEIVINKMTVYDKYTQFLIDNSSIEIREFEL</sequence>
<dbReference type="PANTHER" id="PTHR11086">
    <property type="entry name" value="DEOXYCYTIDYLATE DEAMINASE-RELATED"/>
    <property type="match status" value="1"/>
</dbReference>
<gene>
    <name evidence="8" type="ORF">MM415A01058_0023</name>
    <name evidence="7" type="ORF">MM415B01809_0009</name>
    <name evidence="6" type="ORF">TM448A03090_0002</name>
    <name evidence="9" type="ORF">TM448B00617_0014</name>
</gene>
<comment type="similarity">
    <text evidence="1">Belongs to the cytidine and deoxycytidylate deaminase family.</text>
</comment>
<dbReference type="EMBL" id="MT141233">
    <property type="protein sequence ID" value="QJA56677.1"/>
    <property type="molecule type" value="Genomic_DNA"/>
</dbReference>
<evidence type="ECO:0000313" key="9">
    <source>
        <dbReference type="EMBL" id="QJH96089.1"/>
    </source>
</evidence>